<dbReference type="Proteomes" id="UP000266673">
    <property type="component" value="Unassembled WGS sequence"/>
</dbReference>
<proteinExistence type="predicted"/>
<name>A0A397URL3_9GLOM</name>
<reference evidence="1 2" key="1">
    <citation type="submission" date="2018-06" db="EMBL/GenBank/DDBJ databases">
        <title>Comparative genomics reveals the genomic features of Rhizophagus irregularis, R. cerebriforme, R. diaphanum and Gigaspora rosea, and their symbiotic lifestyle signature.</title>
        <authorList>
            <person name="Morin E."/>
            <person name="San Clemente H."/>
            <person name="Chen E.C.H."/>
            <person name="De La Providencia I."/>
            <person name="Hainaut M."/>
            <person name="Kuo A."/>
            <person name="Kohler A."/>
            <person name="Murat C."/>
            <person name="Tang N."/>
            <person name="Roy S."/>
            <person name="Loubradou J."/>
            <person name="Henrissat B."/>
            <person name="Grigoriev I.V."/>
            <person name="Corradi N."/>
            <person name="Roux C."/>
            <person name="Martin F.M."/>
        </authorList>
    </citation>
    <scope>NUCLEOTIDE SEQUENCE [LARGE SCALE GENOMIC DNA]</scope>
    <source>
        <strain evidence="1 2">DAOM 194757</strain>
    </source>
</reference>
<gene>
    <name evidence="1" type="ORF">C2G38_2044006</name>
</gene>
<dbReference type="EMBL" id="QKWP01001323">
    <property type="protein sequence ID" value="RIB09816.1"/>
    <property type="molecule type" value="Genomic_DNA"/>
</dbReference>
<sequence length="199" mass="23448">MCNKTNACYKTYNCRKFSCSYSENDIIVIEDSDSDLEFNNNNMNISREYSLIEEYINAIPQRDKKEKWRASDSNLNNDNDNYDYYNDNVSLYQYNSIDLENNYADNLLDETFQNYKSYDVLSQTDTILEGYMVKIRIPDIDKLKLDRRSLPCKISQKKPESDMYQIGCKFGILDIARMDEHIRLDIGAYSLILIELKVC</sequence>
<accession>A0A397URL3</accession>
<organism evidence="1 2">
    <name type="scientific">Gigaspora rosea</name>
    <dbReference type="NCBI Taxonomy" id="44941"/>
    <lineage>
        <taxon>Eukaryota</taxon>
        <taxon>Fungi</taxon>
        <taxon>Fungi incertae sedis</taxon>
        <taxon>Mucoromycota</taxon>
        <taxon>Glomeromycotina</taxon>
        <taxon>Glomeromycetes</taxon>
        <taxon>Diversisporales</taxon>
        <taxon>Gigasporaceae</taxon>
        <taxon>Gigaspora</taxon>
    </lineage>
</organism>
<protein>
    <submittedName>
        <fullName evidence="1">Uncharacterized protein</fullName>
    </submittedName>
</protein>
<comment type="caution">
    <text evidence="1">The sequence shown here is derived from an EMBL/GenBank/DDBJ whole genome shotgun (WGS) entry which is preliminary data.</text>
</comment>
<dbReference type="AlphaFoldDB" id="A0A397URL3"/>
<evidence type="ECO:0000313" key="2">
    <source>
        <dbReference type="Proteomes" id="UP000266673"/>
    </source>
</evidence>
<evidence type="ECO:0000313" key="1">
    <source>
        <dbReference type="EMBL" id="RIB09816.1"/>
    </source>
</evidence>
<keyword evidence="2" id="KW-1185">Reference proteome</keyword>